<dbReference type="Proteomes" id="UP001378592">
    <property type="component" value="Unassembled WGS sequence"/>
</dbReference>
<sequence length="162" mass="17761">MGFSESFSFIYKNQVIYTLQDCTKYAFSYIMPQWKKTETVPAAPFSTKILRCSPTSLVRVAGLFGASAVILGAIGAHAHKDATPEQKKIFETANGYHFIHSVALLGVPMSRWPRTSGALLTLGMVLFCGSCYHQAFTNEKKFSAVTPWGGTLLIAGWLAMVL</sequence>
<evidence type="ECO:0000256" key="2">
    <source>
        <dbReference type="ARBA" id="ARBA00006208"/>
    </source>
</evidence>
<evidence type="ECO:0000256" key="5">
    <source>
        <dbReference type="ARBA" id="ARBA00023136"/>
    </source>
</evidence>
<feature type="transmembrane region" description="Helical" evidence="6">
    <location>
        <begin position="57"/>
        <end position="78"/>
    </location>
</feature>
<evidence type="ECO:0008006" key="9">
    <source>
        <dbReference type="Google" id="ProtNLM"/>
    </source>
</evidence>
<comment type="subcellular location">
    <subcellularLocation>
        <location evidence="1">Membrane</location>
        <topology evidence="1">Multi-pass membrane protein</topology>
    </subcellularLocation>
</comment>
<comment type="caution">
    <text evidence="7">The sequence shown here is derived from an EMBL/GenBank/DDBJ whole genome shotgun (WGS) entry which is preliminary data.</text>
</comment>
<evidence type="ECO:0000256" key="1">
    <source>
        <dbReference type="ARBA" id="ARBA00004141"/>
    </source>
</evidence>
<dbReference type="EMBL" id="JAZDUA010000067">
    <property type="protein sequence ID" value="KAK7869882.1"/>
    <property type="molecule type" value="Genomic_DNA"/>
</dbReference>
<protein>
    <recommendedName>
        <fullName evidence="9">Transmembrane protein 256 homolog</fullName>
    </recommendedName>
</protein>
<evidence type="ECO:0000256" key="6">
    <source>
        <dbReference type="SAM" id="Phobius"/>
    </source>
</evidence>
<dbReference type="GO" id="GO:0016020">
    <property type="term" value="C:membrane"/>
    <property type="evidence" value="ECO:0007669"/>
    <property type="project" value="UniProtKB-SubCell"/>
</dbReference>
<evidence type="ECO:0000256" key="3">
    <source>
        <dbReference type="ARBA" id="ARBA00022692"/>
    </source>
</evidence>
<evidence type="ECO:0000313" key="7">
    <source>
        <dbReference type="EMBL" id="KAK7869882.1"/>
    </source>
</evidence>
<proteinExistence type="inferred from homology"/>
<comment type="similarity">
    <text evidence="2">Belongs to the TMEM256 family.</text>
</comment>
<evidence type="ECO:0000256" key="4">
    <source>
        <dbReference type="ARBA" id="ARBA00022989"/>
    </source>
</evidence>
<evidence type="ECO:0000313" key="8">
    <source>
        <dbReference type="Proteomes" id="UP001378592"/>
    </source>
</evidence>
<name>A0AAN9W0I0_9ORTH</name>
<gene>
    <name evidence="7" type="ORF">R5R35_006685</name>
</gene>
<organism evidence="7 8">
    <name type="scientific">Gryllus longicercus</name>
    <dbReference type="NCBI Taxonomy" id="2509291"/>
    <lineage>
        <taxon>Eukaryota</taxon>
        <taxon>Metazoa</taxon>
        <taxon>Ecdysozoa</taxon>
        <taxon>Arthropoda</taxon>
        <taxon>Hexapoda</taxon>
        <taxon>Insecta</taxon>
        <taxon>Pterygota</taxon>
        <taxon>Neoptera</taxon>
        <taxon>Polyneoptera</taxon>
        <taxon>Orthoptera</taxon>
        <taxon>Ensifera</taxon>
        <taxon>Gryllidea</taxon>
        <taxon>Grylloidea</taxon>
        <taxon>Gryllidae</taxon>
        <taxon>Gryllinae</taxon>
        <taxon>Gryllus</taxon>
    </lineage>
</organism>
<dbReference type="PANTHER" id="PTHR43461">
    <property type="entry name" value="TRANSMEMBRANE PROTEIN 256"/>
    <property type="match status" value="1"/>
</dbReference>
<feature type="transmembrane region" description="Helical" evidence="6">
    <location>
        <begin position="142"/>
        <end position="161"/>
    </location>
</feature>
<reference evidence="7 8" key="1">
    <citation type="submission" date="2024-03" db="EMBL/GenBank/DDBJ databases">
        <title>The genome assembly and annotation of the cricket Gryllus longicercus Weissman &amp; Gray.</title>
        <authorList>
            <person name="Szrajer S."/>
            <person name="Gray D."/>
            <person name="Ylla G."/>
        </authorList>
    </citation>
    <scope>NUCLEOTIDE SEQUENCE [LARGE SCALE GENOMIC DNA]</scope>
    <source>
        <strain evidence="7">DAG 2021-001</strain>
        <tissue evidence="7">Whole body minus gut</tissue>
    </source>
</reference>
<keyword evidence="4 6" id="KW-1133">Transmembrane helix</keyword>
<accession>A0AAN9W0I0</accession>
<keyword evidence="3 6" id="KW-0812">Transmembrane</keyword>
<keyword evidence="5 6" id="KW-0472">Membrane</keyword>
<dbReference type="Pfam" id="PF04241">
    <property type="entry name" value="DUF423"/>
    <property type="match status" value="1"/>
</dbReference>
<dbReference type="PANTHER" id="PTHR43461:SF1">
    <property type="entry name" value="TRANSMEMBRANE PROTEIN 256"/>
    <property type="match status" value="1"/>
</dbReference>
<feature type="transmembrane region" description="Helical" evidence="6">
    <location>
        <begin position="118"/>
        <end position="136"/>
    </location>
</feature>
<dbReference type="AlphaFoldDB" id="A0AAN9W0I0"/>
<keyword evidence="8" id="KW-1185">Reference proteome</keyword>
<dbReference type="InterPro" id="IPR006696">
    <property type="entry name" value="DUF423"/>
</dbReference>